<evidence type="ECO:0000313" key="2">
    <source>
        <dbReference type="EMBL" id="KMP06959.1"/>
    </source>
</evidence>
<feature type="region of interest" description="Disordered" evidence="1">
    <location>
        <begin position="53"/>
        <end position="94"/>
    </location>
</feature>
<reference evidence="3" key="1">
    <citation type="journal article" date="2010" name="Genome Res.">
        <title>Population genomic sequencing of Coccidioides fungi reveals recent hybridization and transposon control.</title>
        <authorList>
            <person name="Neafsey D.E."/>
            <person name="Barker B.M."/>
            <person name="Sharpton T.J."/>
            <person name="Stajich J.E."/>
            <person name="Park D.J."/>
            <person name="Whiston E."/>
            <person name="Hung C.-Y."/>
            <person name="McMahan C."/>
            <person name="White J."/>
            <person name="Sykes S."/>
            <person name="Heiman D."/>
            <person name="Young S."/>
            <person name="Zeng Q."/>
            <person name="Abouelleil A."/>
            <person name="Aftuck L."/>
            <person name="Bessette D."/>
            <person name="Brown A."/>
            <person name="FitzGerald M."/>
            <person name="Lui A."/>
            <person name="Macdonald J.P."/>
            <person name="Priest M."/>
            <person name="Orbach M.J."/>
            <person name="Galgiani J.N."/>
            <person name="Kirkland T.N."/>
            <person name="Cole G.T."/>
            <person name="Birren B.W."/>
            <person name="Henn M.R."/>
            <person name="Taylor J.W."/>
            <person name="Rounsley S.D."/>
        </authorList>
    </citation>
    <scope>NUCLEOTIDE SEQUENCE [LARGE SCALE GENOMIC DNA]</scope>
    <source>
        <strain evidence="3">RMSCC 2394</strain>
    </source>
</reference>
<evidence type="ECO:0000313" key="3">
    <source>
        <dbReference type="Proteomes" id="UP000054565"/>
    </source>
</evidence>
<dbReference type="AlphaFoldDB" id="A0A0J6YIN6"/>
<dbReference type="Proteomes" id="UP000054565">
    <property type="component" value="Unassembled WGS sequence"/>
</dbReference>
<sequence length="94" mass="10424">MPAYGLPRLRAVKDGMDGLALQVVYHRWETSQAEEALKQWSSSLNISITHPAALDKLSHRERVVTRVPTPPPPPPPPPPPSPEHHHTLHSPPQS</sequence>
<feature type="compositionally biased region" description="Pro residues" evidence="1">
    <location>
        <begin position="68"/>
        <end position="81"/>
    </location>
</feature>
<gene>
    <name evidence="2" type="ORF">CIRG_06640</name>
</gene>
<proteinExistence type="predicted"/>
<organism evidence="2 3">
    <name type="scientific">Coccidioides immitis RMSCC 2394</name>
    <dbReference type="NCBI Taxonomy" id="404692"/>
    <lineage>
        <taxon>Eukaryota</taxon>
        <taxon>Fungi</taxon>
        <taxon>Dikarya</taxon>
        <taxon>Ascomycota</taxon>
        <taxon>Pezizomycotina</taxon>
        <taxon>Eurotiomycetes</taxon>
        <taxon>Eurotiomycetidae</taxon>
        <taxon>Onygenales</taxon>
        <taxon>Onygenaceae</taxon>
        <taxon>Coccidioides</taxon>
    </lineage>
</organism>
<dbReference type="EMBL" id="DS028096">
    <property type="protein sequence ID" value="KMP06959.1"/>
    <property type="molecule type" value="Genomic_DNA"/>
</dbReference>
<name>A0A0J6YIN6_COCIT</name>
<protein>
    <submittedName>
        <fullName evidence="2">Uncharacterized protein</fullName>
    </submittedName>
</protein>
<evidence type="ECO:0000256" key="1">
    <source>
        <dbReference type="SAM" id="MobiDB-lite"/>
    </source>
</evidence>
<accession>A0A0J6YIN6</accession>